<keyword evidence="3" id="KW-1185">Reference proteome</keyword>
<dbReference type="InterPro" id="IPR013022">
    <property type="entry name" value="Xyl_isomerase-like_TIM-brl"/>
</dbReference>
<protein>
    <submittedName>
        <fullName evidence="2">D-tagatose 3-epimerase</fullName>
        <ecNumber evidence="2">5.3.1.-</ecNumber>
    </submittedName>
</protein>
<gene>
    <name evidence="2" type="ORF">NFRAN_0148</name>
</gene>
<dbReference type="InterPro" id="IPR036237">
    <property type="entry name" value="Xyl_isomerase-like_sf"/>
</dbReference>
<feature type="domain" description="Xylose isomerase-like TIM barrel" evidence="1">
    <location>
        <begin position="26"/>
        <end position="277"/>
    </location>
</feature>
<dbReference type="Pfam" id="PF01261">
    <property type="entry name" value="AP_endonuc_2"/>
    <property type="match status" value="1"/>
</dbReference>
<dbReference type="InterPro" id="IPR050312">
    <property type="entry name" value="IolE/XylAMocC-like"/>
</dbReference>
<dbReference type="OrthoDB" id="372143at2157"/>
<dbReference type="EMBL" id="LR216287">
    <property type="protein sequence ID" value="VFJ12469.1"/>
    <property type="molecule type" value="Genomic_DNA"/>
</dbReference>
<dbReference type="AlphaFoldDB" id="A0A484I6Q3"/>
<dbReference type="RefSeq" id="WP_134482601.1">
    <property type="nucleotide sequence ID" value="NZ_LR216287.1"/>
</dbReference>
<accession>A0A484I6Q3</accession>
<name>A0A484I6Q3_9ARCH</name>
<evidence type="ECO:0000313" key="3">
    <source>
        <dbReference type="Proteomes" id="UP000294299"/>
    </source>
</evidence>
<dbReference type="PANTHER" id="PTHR12110:SF21">
    <property type="entry name" value="XYLOSE ISOMERASE-LIKE TIM BARREL DOMAIN-CONTAINING PROTEIN"/>
    <property type="match status" value="1"/>
</dbReference>
<dbReference type="Gene3D" id="3.20.20.150">
    <property type="entry name" value="Divalent-metal-dependent TIM barrel enzymes"/>
    <property type="match status" value="1"/>
</dbReference>
<reference evidence="2 3" key="1">
    <citation type="submission" date="2019-02" db="EMBL/GenBank/DDBJ databases">
        <authorList>
            <person name="Lehtovirta-Morley E L."/>
        </authorList>
    </citation>
    <scope>NUCLEOTIDE SEQUENCE [LARGE SCALE GENOMIC DNA]</scope>
    <source>
        <strain evidence="2">NFRAN1</strain>
    </source>
</reference>
<dbReference type="PANTHER" id="PTHR12110">
    <property type="entry name" value="HYDROXYPYRUVATE ISOMERASE"/>
    <property type="match status" value="1"/>
</dbReference>
<dbReference type="GeneID" id="39419736"/>
<dbReference type="EC" id="5.3.1.-" evidence="2"/>
<dbReference type="SUPFAM" id="SSF51658">
    <property type="entry name" value="Xylose isomerase-like"/>
    <property type="match status" value="1"/>
</dbReference>
<keyword evidence="2" id="KW-0413">Isomerase</keyword>
<sequence>MAFSYSITLSSFLRLKEDVDETLSNLSQIGFQNLEMFGEPDEVNKKFYKDIFSTFNFRIIGLTGMWGKSSTNGWKRRLLSNDQSMVKYTRDYVLKCIDLCRYLGGTQINICLLSDPINYLDVTHSNVAKDEKTRLLYNSIPILNELSSIAKDNDVQLVLEPLNRYSTPYCCNYDDTLILLKNCPHLKLMLDTFHMNIEEDSFRKTILRANNDVGQRLVHMHFADNNRKMPGQGHIDFKSIVQSLKEISYLGYISFEPTISDSDYQTHIKSGLEFIKNLETFN</sequence>
<proteinExistence type="predicted"/>
<dbReference type="GO" id="GO:0016853">
    <property type="term" value="F:isomerase activity"/>
    <property type="evidence" value="ECO:0007669"/>
    <property type="project" value="UniProtKB-KW"/>
</dbReference>
<evidence type="ECO:0000313" key="2">
    <source>
        <dbReference type="EMBL" id="VFJ12469.1"/>
    </source>
</evidence>
<dbReference type="KEGG" id="nfn:NFRAN_0148"/>
<organism evidence="2 3">
    <name type="scientific">Candidatus Nitrosocosmicus franklandianus</name>
    <dbReference type="NCBI Taxonomy" id="1798806"/>
    <lineage>
        <taxon>Archaea</taxon>
        <taxon>Nitrososphaerota</taxon>
        <taxon>Nitrososphaeria</taxon>
        <taxon>Nitrososphaerales</taxon>
        <taxon>Nitrososphaeraceae</taxon>
        <taxon>Candidatus Nitrosocosmicus</taxon>
    </lineage>
</organism>
<evidence type="ECO:0000259" key="1">
    <source>
        <dbReference type="Pfam" id="PF01261"/>
    </source>
</evidence>
<dbReference type="Proteomes" id="UP000294299">
    <property type="component" value="Chromosome NFRAN"/>
</dbReference>